<dbReference type="EMBL" id="JYDW01003895">
    <property type="protein sequence ID" value="KRZ36351.1"/>
    <property type="molecule type" value="Genomic_DNA"/>
</dbReference>
<protein>
    <submittedName>
        <fullName evidence="1">Uncharacterized protein</fullName>
    </submittedName>
</protein>
<reference evidence="1 2" key="1">
    <citation type="submission" date="2015-05" db="EMBL/GenBank/DDBJ databases">
        <title>Evolution of Trichinella species and genotypes.</title>
        <authorList>
            <person name="Korhonen P.K."/>
            <person name="Edoardo P."/>
            <person name="Giuseppe L.R."/>
            <person name="Gasser R.B."/>
        </authorList>
    </citation>
    <scope>NUCLEOTIDE SEQUENCE [LARGE SCALE GENOMIC DNA]</scope>
    <source>
        <strain evidence="1">ISS10</strain>
    </source>
</reference>
<accession>A0A0V1JN79</accession>
<dbReference type="Proteomes" id="UP000054721">
    <property type="component" value="Unassembled WGS sequence"/>
</dbReference>
<sequence length="64" mass="7081">MTIQRLPHLGIHSINNHQTQTLLHMPARFYLQGPDIAVSCEDMPVPGKYRNGCSQSLLDGPQGP</sequence>
<gene>
    <name evidence="1" type="ORF">T02_11470</name>
</gene>
<keyword evidence="2" id="KW-1185">Reference proteome</keyword>
<proteinExistence type="predicted"/>
<evidence type="ECO:0000313" key="1">
    <source>
        <dbReference type="EMBL" id="KRZ36351.1"/>
    </source>
</evidence>
<evidence type="ECO:0000313" key="2">
    <source>
        <dbReference type="Proteomes" id="UP000054721"/>
    </source>
</evidence>
<name>A0A0V1JN79_9BILA</name>
<dbReference type="AlphaFoldDB" id="A0A0V1JN79"/>
<comment type="caution">
    <text evidence="1">The sequence shown here is derived from an EMBL/GenBank/DDBJ whole genome shotgun (WGS) entry which is preliminary data.</text>
</comment>
<organism evidence="1 2">
    <name type="scientific">Trichinella nativa</name>
    <dbReference type="NCBI Taxonomy" id="6335"/>
    <lineage>
        <taxon>Eukaryota</taxon>
        <taxon>Metazoa</taxon>
        <taxon>Ecdysozoa</taxon>
        <taxon>Nematoda</taxon>
        <taxon>Enoplea</taxon>
        <taxon>Dorylaimia</taxon>
        <taxon>Trichinellida</taxon>
        <taxon>Trichinellidae</taxon>
        <taxon>Trichinella</taxon>
    </lineage>
</organism>